<gene>
    <name evidence="2" type="ORF">ACFOWS_18945</name>
</gene>
<feature type="signal peptide" evidence="1">
    <location>
        <begin position="1"/>
        <end position="20"/>
    </location>
</feature>
<organism evidence="2 3">
    <name type="scientific">Flagellimonas marina</name>
    <dbReference type="NCBI Taxonomy" id="1775168"/>
    <lineage>
        <taxon>Bacteria</taxon>
        <taxon>Pseudomonadati</taxon>
        <taxon>Bacteroidota</taxon>
        <taxon>Flavobacteriia</taxon>
        <taxon>Flavobacteriales</taxon>
        <taxon>Flavobacteriaceae</taxon>
        <taxon>Flagellimonas</taxon>
    </lineage>
</organism>
<name>A0ABV8PRN9_9FLAO</name>
<keyword evidence="1" id="KW-0732">Signal</keyword>
<sequence>MKKQIVFLIAALLAITSLQAQVKIGDNPQSIHPASVLELQSNNRVLVITRVSDAQMSTINPLRGAMVYNTDAECIHYFNGTEWINICEELDNSFTVSTEAVFNIASRDSTVVVTQTETPDGINYNFEVNRIRGENIVPRTLFGSNLAGNSITQTELQNDAVTRDKINLDVAGTGLIQAADGSLEVDYTAITPDWNNISNIPLDIADGDADNQNLSIGAGGIANQSVEVAISGGGTSALVDVR</sequence>
<reference evidence="3" key="1">
    <citation type="journal article" date="2019" name="Int. J. Syst. Evol. Microbiol.">
        <title>The Global Catalogue of Microorganisms (GCM) 10K type strain sequencing project: providing services to taxonomists for standard genome sequencing and annotation.</title>
        <authorList>
            <consortium name="The Broad Institute Genomics Platform"/>
            <consortium name="The Broad Institute Genome Sequencing Center for Infectious Disease"/>
            <person name="Wu L."/>
            <person name="Ma J."/>
        </authorList>
    </citation>
    <scope>NUCLEOTIDE SEQUENCE [LARGE SCALE GENOMIC DNA]</scope>
    <source>
        <strain evidence="3">CGMCC 1.15774</strain>
    </source>
</reference>
<comment type="caution">
    <text evidence="2">The sequence shown here is derived from an EMBL/GenBank/DDBJ whole genome shotgun (WGS) entry which is preliminary data.</text>
</comment>
<proteinExistence type="predicted"/>
<accession>A0ABV8PRN9</accession>
<dbReference type="Proteomes" id="UP001595841">
    <property type="component" value="Unassembled WGS sequence"/>
</dbReference>
<evidence type="ECO:0000313" key="2">
    <source>
        <dbReference type="EMBL" id="MFC4222234.1"/>
    </source>
</evidence>
<protein>
    <recommendedName>
        <fullName evidence="4">Curlin associated repeat-containing protein</fullName>
    </recommendedName>
</protein>
<evidence type="ECO:0000256" key="1">
    <source>
        <dbReference type="SAM" id="SignalP"/>
    </source>
</evidence>
<dbReference type="EMBL" id="JBHSCL010000013">
    <property type="protein sequence ID" value="MFC4222234.1"/>
    <property type="molecule type" value="Genomic_DNA"/>
</dbReference>
<feature type="chain" id="PRO_5046163282" description="Curlin associated repeat-containing protein" evidence="1">
    <location>
        <begin position="21"/>
        <end position="242"/>
    </location>
</feature>
<evidence type="ECO:0008006" key="4">
    <source>
        <dbReference type="Google" id="ProtNLM"/>
    </source>
</evidence>
<keyword evidence="3" id="KW-1185">Reference proteome</keyword>
<feature type="non-terminal residue" evidence="2">
    <location>
        <position position="242"/>
    </location>
</feature>
<evidence type="ECO:0000313" key="3">
    <source>
        <dbReference type="Proteomes" id="UP001595841"/>
    </source>
</evidence>